<dbReference type="GO" id="GO:0003964">
    <property type="term" value="F:RNA-directed DNA polymerase activity"/>
    <property type="evidence" value="ECO:0007669"/>
    <property type="project" value="UniProtKB-KW"/>
</dbReference>
<keyword evidence="2" id="KW-0808">Transferase</keyword>
<proteinExistence type="predicted"/>
<dbReference type="PANTHER" id="PTHR33223">
    <property type="entry name" value="CCHC-TYPE DOMAIN-CONTAINING PROTEIN"/>
    <property type="match status" value="1"/>
</dbReference>
<reference evidence="2" key="1">
    <citation type="journal article" date="2019" name="Sci. Rep.">
        <title>Draft genome of Tanacetum cinerariifolium, the natural source of mosquito coil.</title>
        <authorList>
            <person name="Yamashiro T."/>
            <person name="Shiraishi A."/>
            <person name="Satake H."/>
            <person name="Nakayama K."/>
        </authorList>
    </citation>
    <scope>NUCLEOTIDE SEQUENCE</scope>
</reference>
<gene>
    <name evidence="2" type="ORF">Tci_895155</name>
</gene>
<comment type="caution">
    <text evidence="2">The sequence shown here is derived from an EMBL/GenBank/DDBJ whole genome shotgun (WGS) entry which is preliminary data.</text>
</comment>
<dbReference type="PANTHER" id="PTHR33223:SF11">
    <property type="entry name" value="ELEMENT PROTEIN, PUTATIVE-RELATED"/>
    <property type="match status" value="1"/>
</dbReference>
<feature type="domain" description="Ty3 transposon capsid-like protein" evidence="1">
    <location>
        <begin position="23"/>
        <end position="184"/>
    </location>
</feature>
<keyword evidence="2" id="KW-0695">RNA-directed DNA polymerase</keyword>
<evidence type="ECO:0000259" key="1">
    <source>
        <dbReference type="Pfam" id="PF19259"/>
    </source>
</evidence>
<organism evidence="2">
    <name type="scientific">Tanacetum cinerariifolium</name>
    <name type="common">Dalmatian daisy</name>
    <name type="synonym">Chrysanthemum cinerariifolium</name>
    <dbReference type="NCBI Taxonomy" id="118510"/>
    <lineage>
        <taxon>Eukaryota</taxon>
        <taxon>Viridiplantae</taxon>
        <taxon>Streptophyta</taxon>
        <taxon>Embryophyta</taxon>
        <taxon>Tracheophyta</taxon>
        <taxon>Spermatophyta</taxon>
        <taxon>Magnoliopsida</taxon>
        <taxon>eudicotyledons</taxon>
        <taxon>Gunneridae</taxon>
        <taxon>Pentapetalae</taxon>
        <taxon>asterids</taxon>
        <taxon>campanulids</taxon>
        <taxon>Asterales</taxon>
        <taxon>Asteraceae</taxon>
        <taxon>Asteroideae</taxon>
        <taxon>Anthemideae</taxon>
        <taxon>Anthemidinae</taxon>
        <taxon>Tanacetum</taxon>
    </lineage>
</organism>
<feature type="non-terminal residue" evidence="2">
    <location>
        <position position="190"/>
    </location>
</feature>
<dbReference type="EMBL" id="BKCJ011342958">
    <property type="protein sequence ID" value="GFD23186.1"/>
    <property type="molecule type" value="Genomic_DNA"/>
</dbReference>
<keyword evidence="2" id="KW-0548">Nucleotidyltransferase</keyword>
<feature type="non-terminal residue" evidence="2">
    <location>
        <position position="1"/>
    </location>
</feature>
<protein>
    <submittedName>
        <fullName evidence="2">Reverse transcriptase domain-containing protein</fullName>
    </submittedName>
</protein>
<name>A0A699UP80_TANCI</name>
<sequence length="190" mass="22209">SHSSHEDNRRNMQTARLCFYADFMRCQPLNFKGTEGVVDLTRWIEKMESVFQISGCAIENQVKFATYTLLDAALTWWNSQIRYFGPDAYSMTWEVLKKKMTDKYCPQGEIKKLEIVLWNLKVKENNVSAYAERFQELILTCTKFVADEAEKIDKYISELPDNIYESMKASKPKTLDETIELANDLMDQKL</sequence>
<dbReference type="AlphaFoldDB" id="A0A699UP80"/>
<dbReference type="Pfam" id="PF19259">
    <property type="entry name" value="Ty3_capsid"/>
    <property type="match status" value="1"/>
</dbReference>
<dbReference type="InterPro" id="IPR045358">
    <property type="entry name" value="Ty3_capsid"/>
</dbReference>
<accession>A0A699UP80</accession>
<evidence type="ECO:0000313" key="2">
    <source>
        <dbReference type="EMBL" id="GFD23186.1"/>
    </source>
</evidence>